<dbReference type="InterPro" id="IPR036760">
    <property type="entry name" value="SspB-like_sf"/>
</dbReference>
<dbReference type="PIRSF" id="PIRSF005276">
    <property type="entry name" value="SspB"/>
    <property type="match status" value="1"/>
</dbReference>
<dbReference type="InterPro" id="IPR007481">
    <property type="entry name" value="SspB"/>
</dbReference>
<keyword evidence="2" id="KW-1185">Reference proteome</keyword>
<dbReference type="Pfam" id="PF04386">
    <property type="entry name" value="SspB"/>
    <property type="match status" value="1"/>
</dbReference>
<dbReference type="GO" id="GO:0005829">
    <property type="term" value="C:cytosol"/>
    <property type="evidence" value="ECO:0007669"/>
    <property type="project" value="TreeGrafter"/>
</dbReference>
<dbReference type="Gene3D" id="2.30.30.220">
    <property type="entry name" value="SspB-like"/>
    <property type="match status" value="1"/>
</dbReference>
<dbReference type="Proteomes" id="UP000001416">
    <property type="component" value="Chromosome"/>
</dbReference>
<gene>
    <name evidence="1" type="primary">sspB</name>
    <name evidence="1" type="ordered locus">NE0813</name>
</gene>
<dbReference type="PANTHER" id="PTHR37486">
    <property type="entry name" value="STRINGENT STARVATION PROTEIN B"/>
    <property type="match status" value="1"/>
</dbReference>
<protein>
    <submittedName>
        <fullName evidence="1">Putative stringent starvation protein B</fullName>
    </submittedName>
</protein>
<name>Q82W81_NITEU</name>
<dbReference type="HOGENOM" id="CLU_118425_1_0_4"/>
<dbReference type="PANTHER" id="PTHR37486:SF1">
    <property type="entry name" value="STRINGENT STARVATION PROTEIN B"/>
    <property type="match status" value="1"/>
</dbReference>
<dbReference type="GeneID" id="87104003"/>
<dbReference type="PhylomeDB" id="Q82W81"/>
<reference evidence="1 2" key="1">
    <citation type="journal article" date="2003" name="J. Bacteriol.">
        <title>Complete genome sequence of the ammonia-oxidizing bacterium and obligate chemolithoautotroph Nitrosomonas europaea.</title>
        <authorList>
            <person name="Chain P."/>
            <person name="Lamerdin J."/>
            <person name="Larimer F."/>
            <person name="Regala W."/>
            <person name="Land M."/>
            <person name="Hauser L."/>
            <person name="Hooper A."/>
            <person name="Klotz M."/>
            <person name="Norton J."/>
            <person name="Sayavedra-Soto L."/>
            <person name="Arciero D."/>
            <person name="Hommes N."/>
            <person name="Whittaker M."/>
            <person name="Arp D."/>
        </authorList>
    </citation>
    <scope>NUCLEOTIDE SEQUENCE [LARGE SCALE GENOMIC DNA]</scope>
    <source>
        <strain evidence="2">ATCC 19718 / CIP 103999 / KCTC 2705 / NBRC 14298</strain>
    </source>
</reference>
<dbReference type="EMBL" id="AL954747">
    <property type="protein sequence ID" value="CAD84724.1"/>
    <property type="molecule type" value="Genomic_DNA"/>
</dbReference>
<dbReference type="NCBIfam" id="NF008769">
    <property type="entry name" value="PRK11798.2-5"/>
    <property type="match status" value="1"/>
</dbReference>
<dbReference type="SUPFAM" id="SSF101738">
    <property type="entry name" value="SspB-like"/>
    <property type="match status" value="1"/>
</dbReference>
<proteinExistence type="predicted"/>
<evidence type="ECO:0000313" key="2">
    <source>
        <dbReference type="Proteomes" id="UP000001416"/>
    </source>
</evidence>
<dbReference type="OrthoDB" id="9797358at2"/>
<dbReference type="RefSeq" id="WP_011111425.1">
    <property type="nucleotide sequence ID" value="NC_004757.1"/>
</dbReference>
<dbReference type="GO" id="GO:0005840">
    <property type="term" value="C:ribosome"/>
    <property type="evidence" value="ECO:0007669"/>
    <property type="project" value="TreeGrafter"/>
</dbReference>
<dbReference type="eggNOG" id="COG2969">
    <property type="taxonomic scope" value="Bacteria"/>
</dbReference>
<dbReference type="GO" id="GO:0045732">
    <property type="term" value="P:positive regulation of protein catabolic process"/>
    <property type="evidence" value="ECO:0007669"/>
    <property type="project" value="TreeGrafter"/>
</dbReference>
<organism evidence="1 2">
    <name type="scientific">Nitrosomonas europaea (strain ATCC 19718 / CIP 103999 / KCTC 2705 / NBRC 14298)</name>
    <dbReference type="NCBI Taxonomy" id="228410"/>
    <lineage>
        <taxon>Bacteria</taxon>
        <taxon>Pseudomonadati</taxon>
        <taxon>Pseudomonadota</taxon>
        <taxon>Betaproteobacteria</taxon>
        <taxon>Nitrosomonadales</taxon>
        <taxon>Nitrosomonadaceae</taxon>
        <taxon>Nitrosomonas</taxon>
    </lineage>
</organism>
<dbReference type="STRING" id="228410.NE0813"/>
<dbReference type="AlphaFoldDB" id="Q82W81"/>
<sequence>MSDVSSIKPYLIRAVHQWCTDNMNCPHVSVLESGCSGIPAELFKDGEIILNISYQATSDLLIDNETIQFVARFNGVSRKVEIMIGAVIAIFARESGQGLTFTPEISKTAVADKQEGDVDHAVSQDSQVLSIEGKRGKPSLKIIK</sequence>
<dbReference type="KEGG" id="neu:NE0813"/>
<evidence type="ECO:0000313" key="1">
    <source>
        <dbReference type="EMBL" id="CAD84724.1"/>
    </source>
</evidence>
<accession>Q82W81</accession>